<sequence>MLSKFLKTLTHGLVTANIIYGVSMLCAQIAVAQTAHGISMHGEPSLPADYKKFSFADSRTVIGGKLTRAEIGSFDSLNPFLVRGTAPEGLRDFVFESLMVRHNDEPFTLYGLLAESVETAEDRSAVTFTLRKEARFSDGMPVRAEDVIFSYETLKERGRPNHRYYYGQVTSVERPSPRKVKFVFNTENPDRELPLIIGLMPILPEHVYKGAAFDDVSMKRPVGSGPYIIETIEPGRRITYRRHKNYWGISLPFNNGRHNIDRLEYEYFRDDNSAFEAFKAGLIDLWSETDPKRWQTGYNFPAARDGRIIKKEIKTGIPSGLRGFVFNTRNKSFKNTEVRHALSLVFNFDWINKSLFSGAYQRTESYFQNSDLSAQRQPASPSEMKILRGARLPRDILQNGYVAPSGDEKGHNRQARQAAIDLLKKSGYAVVNGRLVHKRSGDALTFEILVQTREDERLALTYGRMLSSIGVTAKVRYVDATQYQNRLQSFDFDMIIYNWYASLSPGNEQAFYWGSKAADQNGSRNYPGIKNKQVDRAIDALTQARNREDFTTAARALDRLIMSGHYVVPLYHLPHQWIASWSQVEHSWKHALYGAQIDSWWINPQN</sequence>
<accession>A0A368DZE9</accession>
<keyword evidence="3" id="KW-0732">Signal</keyword>
<feature type="domain" description="Solute-binding protein family 5" evidence="4">
    <location>
        <begin position="109"/>
        <end position="518"/>
    </location>
</feature>
<name>A0A368DZE9_9PROT</name>
<dbReference type="InterPro" id="IPR030678">
    <property type="entry name" value="Peptide/Ni-bd"/>
</dbReference>
<protein>
    <submittedName>
        <fullName evidence="5">ABC transporter substrate-binding protein</fullName>
    </submittedName>
</protein>
<evidence type="ECO:0000256" key="1">
    <source>
        <dbReference type="ARBA" id="ARBA00004418"/>
    </source>
</evidence>
<dbReference type="AlphaFoldDB" id="A0A368DZE9"/>
<dbReference type="PANTHER" id="PTHR30290">
    <property type="entry name" value="PERIPLASMIC BINDING COMPONENT OF ABC TRANSPORTER"/>
    <property type="match status" value="1"/>
</dbReference>
<dbReference type="GO" id="GO:0015833">
    <property type="term" value="P:peptide transport"/>
    <property type="evidence" value="ECO:0007669"/>
    <property type="project" value="TreeGrafter"/>
</dbReference>
<dbReference type="GO" id="GO:1904680">
    <property type="term" value="F:peptide transmembrane transporter activity"/>
    <property type="evidence" value="ECO:0007669"/>
    <property type="project" value="TreeGrafter"/>
</dbReference>
<dbReference type="SUPFAM" id="SSF53850">
    <property type="entry name" value="Periplasmic binding protein-like II"/>
    <property type="match status" value="1"/>
</dbReference>
<dbReference type="EMBL" id="QOQF01000019">
    <property type="protein sequence ID" value="RCL76663.1"/>
    <property type="molecule type" value="Genomic_DNA"/>
</dbReference>
<dbReference type="Gene3D" id="3.40.190.10">
    <property type="entry name" value="Periplasmic binding protein-like II"/>
    <property type="match status" value="1"/>
</dbReference>
<evidence type="ECO:0000256" key="3">
    <source>
        <dbReference type="ARBA" id="ARBA00022729"/>
    </source>
</evidence>
<evidence type="ECO:0000256" key="2">
    <source>
        <dbReference type="ARBA" id="ARBA00005695"/>
    </source>
</evidence>
<dbReference type="PANTHER" id="PTHR30290:SF64">
    <property type="entry name" value="ABC TRANSPORTER PERIPLASMIC BINDING PROTEIN"/>
    <property type="match status" value="1"/>
</dbReference>
<comment type="caution">
    <text evidence="5">The sequence shown here is derived from an EMBL/GenBank/DDBJ whole genome shotgun (WGS) entry which is preliminary data.</text>
</comment>
<organism evidence="5 6">
    <name type="scientific">PS1 clade bacterium</name>
    <dbReference type="NCBI Taxonomy" id="2175152"/>
    <lineage>
        <taxon>Bacteria</taxon>
        <taxon>Pseudomonadati</taxon>
        <taxon>Pseudomonadota</taxon>
        <taxon>Alphaproteobacteria</taxon>
        <taxon>PS1 clade</taxon>
    </lineage>
</organism>
<proteinExistence type="inferred from homology"/>
<dbReference type="InterPro" id="IPR039424">
    <property type="entry name" value="SBP_5"/>
</dbReference>
<comment type="subcellular location">
    <subcellularLocation>
        <location evidence="1">Periplasm</location>
    </subcellularLocation>
</comment>
<comment type="similarity">
    <text evidence="2">Belongs to the bacterial solute-binding protein 5 family.</text>
</comment>
<dbReference type="GO" id="GO:0043190">
    <property type="term" value="C:ATP-binding cassette (ABC) transporter complex"/>
    <property type="evidence" value="ECO:0007669"/>
    <property type="project" value="InterPro"/>
</dbReference>
<evidence type="ECO:0000313" key="6">
    <source>
        <dbReference type="Proteomes" id="UP000252132"/>
    </source>
</evidence>
<gene>
    <name evidence="5" type="ORF">DBW69_05090</name>
</gene>
<dbReference type="CDD" id="cd08497">
    <property type="entry name" value="MbnE-like"/>
    <property type="match status" value="1"/>
</dbReference>
<dbReference type="GO" id="GO:0042884">
    <property type="term" value="P:microcin transport"/>
    <property type="evidence" value="ECO:0007669"/>
    <property type="project" value="TreeGrafter"/>
</dbReference>
<reference evidence="5 6" key="1">
    <citation type="journal article" date="2018" name="Microbiome">
        <title>Fine metagenomic profile of the Mediterranean stratified and mixed water columns revealed by assembly and recruitment.</title>
        <authorList>
            <person name="Haro-Moreno J.M."/>
            <person name="Lopez-Perez M."/>
            <person name="De La Torre J.R."/>
            <person name="Picazo A."/>
            <person name="Camacho A."/>
            <person name="Rodriguez-Valera F."/>
        </authorList>
    </citation>
    <scope>NUCLEOTIDE SEQUENCE [LARGE SCALE GENOMIC DNA]</scope>
    <source>
        <strain evidence="5">MED-G55</strain>
    </source>
</reference>
<dbReference type="GO" id="GO:0030288">
    <property type="term" value="C:outer membrane-bounded periplasmic space"/>
    <property type="evidence" value="ECO:0007669"/>
    <property type="project" value="UniProtKB-ARBA"/>
</dbReference>
<evidence type="ECO:0000313" key="5">
    <source>
        <dbReference type="EMBL" id="RCL76663.1"/>
    </source>
</evidence>
<dbReference type="Gene3D" id="3.10.105.10">
    <property type="entry name" value="Dipeptide-binding Protein, Domain 3"/>
    <property type="match status" value="1"/>
</dbReference>
<dbReference type="Pfam" id="PF00496">
    <property type="entry name" value="SBP_bac_5"/>
    <property type="match status" value="1"/>
</dbReference>
<evidence type="ECO:0000259" key="4">
    <source>
        <dbReference type="Pfam" id="PF00496"/>
    </source>
</evidence>
<dbReference type="InterPro" id="IPR000914">
    <property type="entry name" value="SBP_5_dom"/>
</dbReference>
<dbReference type="PIRSF" id="PIRSF002741">
    <property type="entry name" value="MppA"/>
    <property type="match status" value="1"/>
</dbReference>
<dbReference type="Proteomes" id="UP000252132">
    <property type="component" value="Unassembled WGS sequence"/>
</dbReference>